<accession>A0A1I7HKU0</accession>
<dbReference type="Pfam" id="PF05930">
    <property type="entry name" value="Phage_AlpA"/>
    <property type="match status" value="1"/>
</dbReference>
<evidence type="ECO:0000313" key="1">
    <source>
        <dbReference type="EMBL" id="SFU61377.1"/>
    </source>
</evidence>
<organism evidence="1 2">
    <name type="scientific">Pseudoduganella namucuonensis</name>
    <dbReference type="NCBI Taxonomy" id="1035707"/>
    <lineage>
        <taxon>Bacteria</taxon>
        <taxon>Pseudomonadati</taxon>
        <taxon>Pseudomonadota</taxon>
        <taxon>Betaproteobacteria</taxon>
        <taxon>Burkholderiales</taxon>
        <taxon>Oxalobacteraceae</taxon>
        <taxon>Telluria group</taxon>
        <taxon>Pseudoduganella</taxon>
    </lineage>
</organism>
<name>A0A1I7HKU0_9BURK</name>
<dbReference type="AlphaFoldDB" id="A0A1I7HKU0"/>
<sequence>MPVEIDMKDYVLKINQVMAICGKSRSAIYKEIRKGLFPRQLKLTSRSAGWSKNEIEQWLEERKRDRDQAPLQPYSARSEILQKQFSSRAGTLLHRLTTTR</sequence>
<dbReference type="InterPro" id="IPR052931">
    <property type="entry name" value="Prophage_regulatory_activator"/>
</dbReference>
<dbReference type="PANTHER" id="PTHR36154">
    <property type="entry name" value="DNA-BINDING TRANSCRIPTIONAL ACTIVATOR ALPA"/>
    <property type="match status" value="1"/>
</dbReference>
<evidence type="ECO:0000313" key="2">
    <source>
        <dbReference type="Proteomes" id="UP000199391"/>
    </source>
</evidence>
<dbReference type="PANTHER" id="PTHR36154:SF1">
    <property type="entry name" value="DNA-BINDING TRANSCRIPTIONAL ACTIVATOR ALPA"/>
    <property type="match status" value="1"/>
</dbReference>
<dbReference type="InterPro" id="IPR010260">
    <property type="entry name" value="AlpA"/>
</dbReference>
<keyword evidence="2" id="KW-1185">Reference proteome</keyword>
<dbReference type="EMBL" id="FPBO01000006">
    <property type="protein sequence ID" value="SFU61377.1"/>
    <property type="molecule type" value="Genomic_DNA"/>
</dbReference>
<dbReference type="Gene3D" id="1.10.238.160">
    <property type="match status" value="1"/>
</dbReference>
<reference evidence="2" key="1">
    <citation type="submission" date="2016-10" db="EMBL/GenBank/DDBJ databases">
        <authorList>
            <person name="Varghese N."/>
            <person name="Submissions S."/>
        </authorList>
    </citation>
    <scope>NUCLEOTIDE SEQUENCE [LARGE SCALE GENOMIC DNA]</scope>
    <source>
        <strain evidence="2">CGMCC 1.11014</strain>
    </source>
</reference>
<dbReference type="RefSeq" id="WP_218164830.1">
    <property type="nucleotide sequence ID" value="NZ_FPBO01000006.1"/>
</dbReference>
<protein>
    <submittedName>
        <fullName evidence="1">Transcriptional regulator, AlpA family</fullName>
    </submittedName>
</protein>
<proteinExistence type="predicted"/>
<dbReference type="STRING" id="1035707.SAMN05216552_100617"/>
<dbReference type="Proteomes" id="UP000199391">
    <property type="component" value="Unassembled WGS sequence"/>
</dbReference>
<gene>
    <name evidence="1" type="ORF">SAMN05216552_100617</name>
</gene>